<dbReference type="STRING" id="1302250.GCA_001313225_01596"/>
<dbReference type="Proteomes" id="UP000198402">
    <property type="component" value="Unassembled WGS sequence"/>
</dbReference>
<evidence type="ECO:0000313" key="1">
    <source>
        <dbReference type="EMBL" id="GAX00408.1"/>
    </source>
</evidence>
<organism evidence="1 2">
    <name type="scientific">Secundilactobacillus silagei JCM 19001</name>
    <dbReference type="NCBI Taxonomy" id="1302250"/>
    <lineage>
        <taxon>Bacteria</taxon>
        <taxon>Bacillati</taxon>
        <taxon>Bacillota</taxon>
        <taxon>Bacilli</taxon>
        <taxon>Lactobacillales</taxon>
        <taxon>Lactobacillaceae</taxon>
        <taxon>Secundilactobacillus</taxon>
    </lineage>
</organism>
<name>A0A1Z5IFH8_9LACO</name>
<proteinExistence type="predicted"/>
<reference evidence="1 2" key="1">
    <citation type="submission" date="2015-11" db="EMBL/GenBank/DDBJ databases">
        <title>Draft genome sequences of new species of the genus Lactobacillus isolated from orchardgrass silage.</title>
        <authorList>
            <person name="Tohno M."/>
            <person name="Tanizawa Y."/>
            <person name="Arita M."/>
        </authorList>
    </citation>
    <scope>NUCLEOTIDE SEQUENCE [LARGE SCALE GENOMIC DNA]</scope>
    <source>
        <strain evidence="1 2">IWT126</strain>
    </source>
</reference>
<sequence>MKVRSYHLILSATLALGTAFTIIPLTTVTSQAATHIIKWHGHQYKSNYSLTQMRHKHHLKFKKSKIDGFTYEKNYFYGVTTHGAYVHRANDTHAFPSIHHKGTYAMFRTKIFDGGNAYGLEYVNLKTGKHYHDQA</sequence>
<dbReference type="EMBL" id="BCMG01000002">
    <property type="protein sequence ID" value="GAX00408.1"/>
    <property type="molecule type" value="Genomic_DNA"/>
</dbReference>
<gene>
    <name evidence="1" type="ORF">IWT126_00423</name>
</gene>
<accession>A0A1Z5IFH8</accession>
<protein>
    <submittedName>
        <fullName evidence="1">Uncharacterized protein</fullName>
    </submittedName>
</protein>
<dbReference type="OrthoDB" id="2326238at2"/>
<dbReference type="RefSeq" id="WP_054654866.1">
    <property type="nucleotide sequence ID" value="NZ_BBFL01000006.1"/>
</dbReference>
<keyword evidence="2" id="KW-1185">Reference proteome</keyword>
<comment type="caution">
    <text evidence="1">The sequence shown here is derived from an EMBL/GenBank/DDBJ whole genome shotgun (WGS) entry which is preliminary data.</text>
</comment>
<dbReference type="AlphaFoldDB" id="A0A1Z5IFH8"/>
<evidence type="ECO:0000313" key="2">
    <source>
        <dbReference type="Proteomes" id="UP000198402"/>
    </source>
</evidence>